<keyword evidence="1" id="KW-1133">Transmembrane helix</keyword>
<sequence length="183" mass="19343">MKVIKYWTIKIFFITLFISAGVSVAAEYFISNLSLIASVGILIGLIAIGVLFDIVGVAFASCDQAPFIAMSAKKNQKAHYALKMLKNADVVSNFCNDVIGDICGIVSGAAGAAITLKALVFNFPFPDMAISIAISALIAAVTVAGKAWGKTIAMKRNKDIVLAIGSVATFFSRGGRKTNEKEN</sequence>
<keyword evidence="1" id="KW-0472">Membrane</keyword>
<comment type="caution">
    <text evidence="2">The sequence shown here is derived from an EMBL/GenBank/DDBJ whole genome shotgun (WGS) entry which is preliminary data.</text>
</comment>
<evidence type="ECO:0000256" key="1">
    <source>
        <dbReference type="SAM" id="Phobius"/>
    </source>
</evidence>
<feature type="transmembrane region" description="Helical" evidence="1">
    <location>
        <begin position="35"/>
        <end position="60"/>
    </location>
</feature>
<name>A0A0M2NFY8_9FIRM</name>
<feature type="transmembrane region" description="Helical" evidence="1">
    <location>
        <begin position="129"/>
        <end position="148"/>
    </location>
</feature>
<dbReference type="RefSeq" id="WP_046443116.1">
    <property type="nucleotide sequence ID" value="NZ_CAUERS010000076.1"/>
</dbReference>
<dbReference type="Proteomes" id="UP000034076">
    <property type="component" value="Unassembled WGS sequence"/>
</dbReference>
<feature type="transmembrane region" description="Helical" evidence="1">
    <location>
        <begin position="102"/>
        <end position="123"/>
    </location>
</feature>
<evidence type="ECO:0000313" key="2">
    <source>
        <dbReference type="EMBL" id="KKI51444.1"/>
    </source>
</evidence>
<dbReference type="EMBL" id="LAYJ01000078">
    <property type="protein sequence ID" value="KKI51444.1"/>
    <property type="molecule type" value="Genomic_DNA"/>
</dbReference>
<dbReference type="STRING" id="270498.CHK_1232"/>
<protein>
    <submittedName>
        <fullName evidence="2">Membrane spanning protein</fullName>
    </submittedName>
</protein>
<accession>A0A0M2NFY8</accession>
<proteinExistence type="predicted"/>
<organism evidence="2 3">
    <name type="scientific">Christensenella hongkongensis</name>
    <dbReference type="NCBI Taxonomy" id="270498"/>
    <lineage>
        <taxon>Bacteria</taxon>
        <taxon>Bacillati</taxon>
        <taxon>Bacillota</taxon>
        <taxon>Clostridia</taxon>
        <taxon>Christensenellales</taxon>
        <taxon>Christensenellaceae</taxon>
        <taxon>Christensenella</taxon>
    </lineage>
</organism>
<gene>
    <name evidence="2" type="ORF">CHK_1232</name>
</gene>
<dbReference type="OrthoDB" id="2111373at2"/>
<dbReference type="AlphaFoldDB" id="A0A0M2NFY8"/>
<keyword evidence="1" id="KW-0812">Transmembrane</keyword>
<keyword evidence="3" id="KW-1185">Reference proteome</keyword>
<reference evidence="2 3" key="1">
    <citation type="submission" date="2015-04" db="EMBL/GenBank/DDBJ databases">
        <title>Draft genome sequence of bacteremic isolate Catabacter hongkongensis type strain HKU16T.</title>
        <authorList>
            <person name="Lau S.K."/>
            <person name="Teng J.L."/>
            <person name="Huang Y."/>
            <person name="Curreem S.O."/>
            <person name="Tsui S.K."/>
            <person name="Woo P.C."/>
        </authorList>
    </citation>
    <scope>NUCLEOTIDE SEQUENCE [LARGE SCALE GENOMIC DNA]</scope>
    <source>
        <strain evidence="2 3">HKU16</strain>
    </source>
</reference>
<evidence type="ECO:0000313" key="3">
    <source>
        <dbReference type="Proteomes" id="UP000034076"/>
    </source>
</evidence>
<dbReference type="PATRIC" id="fig|270498.16.peg.191"/>